<feature type="compositionally biased region" description="Polar residues" evidence="1">
    <location>
        <begin position="891"/>
        <end position="903"/>
    </location>
</feature>
<feature type="region of interest" description="Disordered" evidence="1">
    <location>
        <begin position="1140"/>
        <end position="1160"/>
    </location>
</feature>
<feature type="compositionally biased region" description="Basic and acidic residues" evidence="1">
    <location>
        <begin position="379"/>
        <end position="389"/>
    </location>
</feature>
<feature type="compositionally biased region" description="Low complexity" evidence="1">
    <location>
        <begin position="104"/>
        <end position="116"/>
    </location>
</feature>
<feature type="compositionally biased region" description="Basic and acidic residues" evidence="1">
    <location>
        <begin position="904"/>
        <end position="926"/>
    </location>
</feature>
<evidence type="ECO:0000256" key="1">
    <source>
        <dbReference type="SAM" id="MobiDB-lite"/>
    </source>
</evidence>
<feature type="compositionally biased region" description="Polar residues" evidence="1">
    <location>
        <begin position="1519"/>
        <end position="1531"/>
    </location>
</feature>
<evidence type="ECO:0000313" key="2">
    <source>
        <dbReference type="EMBL" id="KAF9882153.1"/>
    </source>
</evidence>
<dbReference type="PANTHER" id="PTHR42105:SF1">
    <property type="entry name" value="TRANSALDOLASE"/>
    <property type="match status" value="1"/>
</dbReference>
<feature type="region of interest" description="Disordered" evidence="1">
    <location>
        <begin position="486"/>
        <end position="537"/>
    </location>
</feature>
<dbReference type="Proteomes" id="UP000781932">
    <property type="component" value="Unassembled WGS sequence"/>
</dbReference>
<feature type="compositionally biased region" description="Low complexity" evidence="1">
    <location>
        <begin position="1446"/>
        <end position="1460"/>
    </location>
</feature>
<feature type="compositionally biased region" description="Polar residues" evidence="1">
    <location>
        <begin position="787"/>
        <end position="817"/>
    </location>
</feature>
<keyword evidence="3" id="KW-1185">Reference proteome</keyword>
<feature type="region of interest" description="Disordered" evidence="1">
    <location>
        <begin position="992"/>
        <end position="1052"/>
    </location>
</feature>
<feature type="region of interest" description="Disordered" evidence="1">
    <location>
        <begin position="1433"/>
        <end position="1831"/>
    </location>
</feature>
<reference evidence="2" key="2">
    <citation type="submission" date="2020-11" db="EMBL/GenBank/DDBJ databases">
        <title>Whole genome sequencing of Colletotrichum sp.</title>
        <authorList>
            <person name="Li H."/>
        </authorList>
    </citation>
    <scope>NUCLEOTIDE SEQUENCE</scope>
    <source>
        <strain evidence="2">CkLH20</strain>
    </source>
</reference>
<accession>A0A9P6IG28</accession>
<name>A0A9P6IG28_9PEZI</name>
<feature type="compositionally biased region" description="Low complexity" evidence="1">
    <location>
        <begin position="77"/>
        <end position="89"/>
    </location>
</feature>
<organism evidence="2 3">
    <name type="scientific">Colletotrichum karsti</name>
    <dbReference type="NCBI Taxonomy" id="1095194"/>
    <lineage>
        <taxon>Eukaryota</taxon>
        <taxon>Fungi</taxon>
        <taxon>Dikarya</taxon>
        <taxon>Ascomycota</taxon>
        <taxon>Pezizomycotina</taxon>
        <taxon>Sordariomycetes</taxon>
        <taxon>Hypocreomycetidae</taxon>
        <taxon>Glomerellales</taxon>
        <taxon>Glomerellaceae</taxon>
        <taxon>Colletotrichum</taxon>
        <taxon>Colletotrichum boninense species complex</taxon>
    </lineage>
</organism>
<protein>
    <submittedName>
        <fullName evidence="2">Uncharacterized protein</fullName>
    </submittedName>
</protein>
<feature type="compositionally biased region" description="Basic and acidic residues" evidence="1">
    <location>
        <begin position="1591"/>
        <end position="1601"/>
    </location>
</feature>
<feature type="compositionally biased region" description="Basic and acidic residues" evidence="1">
    <location>
        <begin position="1477"/>
        <end position="1490"/>
    </location>
</feature>
<sequence length="1831" mass="199614">MGVDSDKPPPLPAPTETDSTTPTELATDVSRPNDETSHYSLPEDGTPVTIKTRGHRPNRSQTSLLIEYFEGGKPGDSSSVSRKPSVRVRLTPSKKHRHDHIQITETKSSSSNTRKTSLARRVPLASTLGTSTVASSHHLDVEALEGEDGDSMRSYASATEESNVSKNPIDIEIDRSGGRRRRPASPLIPDADAAHESTYLPPNMSEISAIPNDSFLDGYDGSGSTVLTKSSDVKRGKSSSRGGELAAGAAGAMAGAAAADQVRSKKRHSGERKVSNERSKEKERKHRPSKSRTSSISEKQSETGTRSPRRRSSRSHVDSVVSGVDSSILTSSISPSHRSYDQSSVRSGASKSSINNPKLLETVEDAIRRLILPELSALKREQSKRESRRSSITSTGTGTSLSREDLGVDRRRSSTKGNDSARDSRHRERRDREARHDFVDSPRSIAGESVEGESVLSVDDTPRRSNGALKAAAGGAAAAGLAAAALSAASPAADDRRQRRRRRADGSARSRSLGREKFDEEYEEEEVPAPPMPLMSEINPSEMTRTSILSADTDRPHSAMEERLPTVQEVAKGNVTSINATSANSTPTPTQTPASNLQQTLGTKHANISHGDLRELSRTRTGELTEQIDNYNSPVQPLRDEYDDYDDRSGLTEGDDYDDSHEYDYYNTQDVPPPLKYVPYQPERRGLSPIYSVSGYTEGGSEAAQRDSRLSHGTASPTKSHPSQADMRALSPSSSIPSNVMGRGFDEQSLDERSVRSAQDFRNSQMTENSEAGFPASQITESQITGMTGNSEAGYRNSQMTENSDAGYRNSQYTENSDVGVPGQAVRGIVANPNIVHVPNGVESNVASLIDGSMLDQSIMTTGSGYDYGRDSQISYGDSNVSYVRDSQISYDAPTKSQAQSRDVSPEKRSVASQREFFEQRERESSRTPTSSRQSRSREFNGEYEIDEHGRKIPTARYRNSPSTSTRHSPTASEKAIAAGAVGAAAAALRAAKDKKQPTVEEVDEEDNEDWVGDGVSRNKSFKQRTMEGREPNHTPAHSIDRLDLDDQPKMGASAMPTMNDPMPEVGYMDDDALTNPSLVQEPLGGSDHGNRGHWPGDITPRQSDVGLHEQYDSHKQGHDFGMAAAGAAAGAAAAMALHRQPSRDPATDENEWRRTSAERKRDTVITNPYDGASPIENPELLGARGFDDYAAQFHGSPGHKNFDEGYISQGPMQSPIGQPNGKAMMPFNGPNSDDPFYAPQHTRHLSGMSQGMASPLYDASTGNGIDNIESKDIIALMQHLMVRDAQRSARDTEILVTLVRSAAEMRNSFEDLKKLLANTEDVIIKEVQENTEETVKNVIGGPRPYPGSLPPRSIKASGASQNSTLDETTKKSNFFKKALKGLSTKGTNDLSRIEDMLNQLLSEVDTLKAQTVRPGMPSDRQSFENLDPEAQYDQDRGYEPEGQAGTSSTSHGSGMSSFGQSRGPSKMGYEPNRISTVHEDNEEDYHQDNYRNSQGLMTPTREFQRGGSVPLGTPPQPVHTQNASLSNENTPKTDKGKKHKSRGSSSWFPKISRWSESTATSVSKAFRVSGSSKKDQDEEFLQHPPSRSGSDLRFDDRYQDDYQSDQLHTGYSQQDLAAPPRLETIPPAPNTYMTPEDPKYKAHRNSVNLQHPQPRQGQTERFKAALESQAYEYDTPMSPNTADWAGSATSLHRLPANANRYSGGSGAANGEYWNSSPAGPPRPPKEPIEDRATTPSKPRISKLGSKNSPLPYNSVESGYGTGAGTQPSNYTGSPKPENRNLNAALGMPARRPSGPRAMTPKSAEEEAAREERRRKRDTFGTVASNETDTF</sequence>
<feature type="compositionally biased region" description="Polar residues" evidence="1">
    <location>
        <begin position="1555"/>
        <end position="1564"/>
    </location>
</feature>
<feature type="compositionally biased region" description="Acidic residues" evidence="1">
    <location>
        <begin position="1001"/>
        <end position="1012"/>
    </location>
</feature>
<feature type="region of interest" description="Disordered" evidence="1">
    <location>
        <begin position="379"/>
        <end position="462"/>
    </location>
</feature>
<feature type="region of interest" description="Disordered" evidence="1">
    <location>
        <begin position="1338"/>
        <end position="1369"/>
    </location>
</feature>
<evidence type="ECO:0000313" key="3">
    <source>
        <dbReference type="Proteomes" id="UP000781932"/>
    </source>
</evidence>
<feature type="region of interest" description="Disordered" evidence="1">
    <location>
        <begin position="224"/>
        <end position="353"/>
    </location>
</feature>
<feature type="compositionally biased region" description="Basic and acidic residues" evidence="1">
    <location>
        <begin position="271"/>
        <end position="282"/>
    </location>
</feature>
<feature type="compositionally biased region" description="Low complexity" evidence="1">
    <location>
        <begin position="390"/>
        <end position="401"/>
    </location>
</feature>
<feature type="compositionally biased region" description="Basic and acidic residues" evidence="1">
    <location>
        <begin position="744"/>
        <end position="753"/>
    </location>
</feature>
<feature type="compositionally biased region" description="Polar residues" evidence="1">
    <location>
        <begin position="711"/>
        <end position="723"/>
    </location>
</feature>
<dbReference type="PANTHER" id="PTHR42105">
    <property type="entry name" value="DIM2-ASSOCIATED PROTEIN 1"/>
    <property type="match status" value="1"/>
</dbReference>
<gene>
    <name evidence="2" type="ORF">CkaCkLH20_00189</name>
</gene>
<feature type="compositionally biased region" description="Basic and acidic residues" evidence="1">
    <location>
        <begin position="504"/>
        <end position="518"/>
    </location>
</feature>
<feature type="region of interest" description="Disordered" evidence="1">
    <location>
        <begin position="787"/>
        <end position="819"/>
    </location>
</feature>
<proteinExistence type="predicted"/>
<dbReference type="EMBL" id="JAATWM020000001">
    <property type="protein sequence ID" value="KAF9882153.1"/>
    <property type="molecule type" value="Genomic_DNA"/>
</dbReference>
<feature type="compositionally biased region" description="Basic and acidic residues" evidence="1">
    <location>
        <begin position="1025"/>
        <end position="1049"/>
    </location>
</feature>
<feature type="compositionally biased region" description="Polar residues" evidence="1">
    <location>
        <begin position="1646"/>
        <end position="1658"/>
    </location>
</feature>
<feature type="compositionally biased region" description="Polar residues" evidence="1">
    <location>
        <begin position="1745"/>
        <end position="1757"/>
    </location>
</feature>
<feature type="region of interest" description="Disordered" evidence="1">
    <location>
        <begin position="138"/>
        <end position="205"/>
    </location>
</feature>
<feature type="region of interest" description="Disordered" evidence="1">
    <location>
        <begin position="1083"/>
        <end position="1103"/>
    </location>
</feature>
<feature type="compositionally biased region" description="Polar residues" evidence="1">
    <location>
        <begin position="154"/>
        <end position="166"/>
    </location>
</feature>
<dbReference type="RefSeq" id="XP_038751614.1">
    <property type="nucleotide sequence ID" value="XM_038882909.1"/>
</dbReference>
<dbReference type="GeneID" id="62155983"/>
<feature type="compositionally biased region" description="Polar residues" evidence="1">
    <location>
        <begin position="958"/>
        <end position="971"/>
    </location>
</feature>
<feature type="region of interest" description="Disordered" evidence="1">
    <location>
        <begin position="891"/>
        <end position="974"/>
    </location>
</feature>
<feature type="compositionally biased region" description="Basic and acidic residues" evidence="1">
    <location>
        <begin position="419"/>
        <end position="440"/>
    </location>
</feature>
<feature type="compositionally biased region" description="Basic and acidic residues" evidence="1">
    <location>
        <begin position="402"/>
        <end position="412"/>
    </location>
</feature>
<feature type="compositionally biased region" description="Low complexity" evidence="1">
    <location>
        <begin position="246"/>
        <end position="259"/>
    </location>
</feature>
<feature type="region of interest" description="Disordered" evidence="1">
    <location>
        <begin position="689"/>
        <end position="753"/>
    </location>
</feature>
<feature type="region of interest" description="Disordered" evidence="1">
    <location>
        <begin position="1"/>
        <end position="120"/>
    </location>
</feature>
<dbReference type="OrthoDB" id="5382102at2759"/>
<feature type="compositionally biased region" description="Low complexity" evidence="1">
    <location>
        <begin position="318"/>
        <end position="337"/>
    </location>
</feature>
<comment type="caution">
    <text evidence="2">The sequence shown here is derived from an EMBL/GenBank/DDBJ whole genome shotgun (WGS) entry which is preliminary data.</text>
</comment>
<feature type="compositionally biased region" description="Polar residues" evidence="1">
    <location>
        <begin position="291"/>
        <end position="305"/>
    </location>
</feature>
<feature type="compositionally biased region" description="Basic and acidic residues" evidence="1">
    <location>
        <begin position="1724"/>
        <end position="1733"/>
    </location>
</feature>
<reference evidence="2" key="1">
    <citation type="submission" date="2020-03" db="EMBL/GenBank/DDBJ databases">
        <authorList>
            <person name="He L."/>
        </authorList>
    </citation>
    <scope>NUCLEOTIDE SEQUENCE</scope>
    <source>
        <strain evidence="2">CkLH20</strain>
    </source>
</reference>
<feature type="compositionally biased region" description="Basic and acidic residues" evidence="1">
    <location>
        <begin position="1142"/>
        <end position="1160"/>
    </location>
</feature>
<feature type="region of interest" description="Disordered" evidence="1">
    <location>
        <begin position="620"/>
        <end position="674"/>
    </location>
</feature>
<feature type="compositionally biased region" description="Polar residues" evidence="1">
    <location>
        <begin position="341"/>
        <end position="353"/>
    </location>
</feature>
<feature type="compositionally biased region" description="Polar residues" evidence="1">
    <location>
        <begin position="624"/>
        <end position="635"/>
    </location>
</feature>
<feature type="compositionally biased region" description="Basic and acidic residues" evidence="1">
    <location>
        <begin position="936"/>
        <end position="951"/>
    </location>
</feature>
<feature type="compositionally biased region" description="Polar residues" evidence="1">
    <location>
        <begin position="1822"/>
        <end position="1831"/>
    </location>
</feature>
<feature type="compositionally biased region" description="Basic and acidic residues" evidence="1">
    <location>
        <begin position="1803"/>
        <end position="1812"/>
    </location>
</feature>